<dbReference type="Proteomes" id="UP000663891">
    <property type="component" value="Unassembled WGS sequence"/>
</dbReference>
<feature type="region of interest" description="Disordered" evidence="1">
    <location>
        <begin position="55"/>
        <end position="75"/>
    </location>
</feature>
<evidence type="ECO:0000313" key="4">
    <source>
        <dbReference type="EMBL" id="CAF3949597.1"/>
    </source>
</evidence>
<sequence length="75" mass="8508">MSQHPYWTIIHGHVNRTDLSCSQYHSVIYQGELIIIRDGRKLRLMFHEHCYGGGSDSCTQAGSSYHASHVKGYGK</sequence>
<feature type="compositionally biased region" description="Polar residues" evidence="1">
    <location>
        <begin position="56"/>
        <end position="66"/>
    </location>
</feature>
<evidence type="ECO:0000313" key="6">
    <source>
        <dbReference type="Proteomes" id="UP000663881"/>
    </source>
</evidence>
<evidence type="ECO:0000256" key="1">
    <source>
        <dbReference type="SAM" id="MobiDB-lite"/>
    </source>
</evidence>
<proteinExistence type="predicted"/>
<gene>
    <name evidence="3" type="ORF">JYZ213_LOCUS40316</name>
    <name evidence="4" type="ORF">OKA104_LOCUS26875</name>
    <name evidence="5" type="ORF">OXD698_LOCUS37614</name>
    <name evidence="2" type="ORF">VCS650_LOCUS36972</name>
</gene>
<dbReference type="OrthoDB" id="10024807at2759"/>
<comment type="caution">
    <text evidence="4">The sequence shown here is derived from an EMBL/GenBank/DDBJ whole genome shotgun (WGS) entry which is preliminary data.</text>
</comment>
<evidence type="ECO:0000313" key="2">
    <source>
        <dbReference type="EMBL" id="CAF1408909.1"/>
    </source>
</evidence>
<dbReference type="EMBL" id="CAJNON010000955">
    <property type="protein sequence ID" value="CAF1408909.1"/>
    <property type="molecule type" value="Genomic_DNA"/>
</dbReference>
<dbReference type="EMBL" id="CAJOAZ010006700">
    <property type="protein sequence ID" value="CAF4142371.1"/>
    <property type="molecule type" value="Genomic_DNA"/>
</dbReference>
<name>A0A819KRP4_9BILA</name>
<dbReference type="EMBL" id="CAJOAY010002403">
    <property type="protein sequence ID" value="CAF3949597.1"/>
    <property type="molecule type" value="Genomic_DNA"/>
</dbReference>
<reference evidence="4" key="1">
    <citation type="submission" date="2021-02" db="EMBL/GenBank/DDBJ databases">
        <authorList>
            <person name="Nowell W R."/>
        </authorList>
    </citation>
    <scope>NUCLEOTIDE SEQUENCE</scope>
</reference>
<dbReference type="Proteomes" id="UP000663844">
    <property type="component" value="Unassembled WGS sequence"/>
</dbReference>
<evidence type="ECO:0000313" key="5">
    <source>
        <dbReference type="EMBL" id="CAF4142371.1"/>
    </source>
</evidence>
<protein>
    <submittedName>
        <fullName evidence="4">Uncharacterized protein</fullName>
    </submittedName>
</protein>
<dbReference type="Proteomes" id="UP000663881">
    <property type="component" value="Unassembled WGS sequence"/>
</dbReference>
<organism evidence="4 6">
    <name type="scientific">Adineta steineri</name>
    <dbReference type="NCBI Taxonomy" id="433720"/>
    <lineage>
        <taxon>Eukaryota</taxon>
        <taxon>Metazoa</taxon>
        <taxon>Spiralia</taxon>
        <taxon>Gnathifera</taxon>
        <taxon>Rotifera</taxon>
        <taxon>Eurotatoria</taxon>
        <taxon>Bdelloidea</taxon>
        <taxon>Adinetida</taxon>
        <taxon>Adinetidae</taxon>
        <taxon>Adineta</taxon>
    </lineage>
</organism>
<accession>A0A819KRP4</accession>
<dbReference type="EMBL" id="CAJNOG010001449">
    <property type="protein sequence ID" value="CAF1444400.1"/>
    <property type="molecule type" value="Genomic_DNA"/>
</dbReference>
<dbReference type="AlphaFoldDB" id="A0A819KRP4"/>
<dbReference type="Proteomes" id="UP000663845">
    <property type="component" value="Unassembled WGS sequence"/>
</dbReference>
<evidence type="ECO:0000313" key="3">
    <source>
        <dbReference type="EMBL" id="CAF1444400.1"/>
    </source>
</evidence>